<gene>
    <name evidence="2" type="ORF">FA14DRAFT_111209</name>
</gene>
<dbReference type="InParanoid" id="A0A316VCU6"/>
<evidence type="ECO:0000313" key="3">
    <source>
        <dbReference type="Proteomes" id="UP000245771"/>
    </source>
</evidence>
<accession>A0A316VCU6</accession>
<organism evidence="2 3">
    <name type="scientific">Meira miltonrushii</name>
    <dbReference type="NCBI Taxonomy" id="1280837"/>
    <lineage>
        <taxon>Eukaryota</taxon>
        <taxon>Fungi</taxon>
        <taxon>Dikarya</taxon>
        <taxon>Basidiomycota</taxon>
        <taxon>Ustilaginomycotina</taxon>
        <taxon>Exobasidiomycetes</taxon>
        <taxon>Exobasidiales</taxon>
        <taxon>Brachybasidiaceae</taxon>
        <taxon>Meira</taxon>
    </lineage>
</organism>
<evidence type="ECO:0000313" key="2">
    <source>
        <dbReference type="EMBL" id="PWN35382.1"/>
    </source>
</evidence>
<dbReference type="AlphaFoldDB" id="A0A316VCU6"/>
<feature type="non-terminal residue" evidence="2">
    <location>
        <position position="121"/>
    </location>
</feature>
<protein>
    <submittedName>
        <fullName evidence="2">Rhodanese-like protein</fullName>
    </submittedName>
</protein>
<dbReference type="PANTHER" id="PTHR44086:SF10">
    <property type="entry name" value="THIOSULFATE SULFURTRANSFERASE_RHODANESE-LIKE DOMAIN-CONTAINING PROTEIN 3"/>
    <property type="match status" value="1"/>
</dbReference>
<feature type="non-terminal residue" evidence="2">
    <location>
        <position position="1"/>
    </location>
</feature>
<keyword evidence="3" id="KW-1185">Reference proteome</keyword>
<dbReference type="EMBL" id="KZ819603">
    <property type="protein sequence ID" value="PWN35382.1"/>
    <property type="molecule type" value="Genomic_DNA"/>
</dbReference>
<dbReference type="InterPro" id="IPR036873">
    <property type="entry name" value="Rhodanese-like_dom_sf"/>
</dbReference>
<dbReference type="SMART" id="SM00450">
    <property type="entry name" value="RHOD"/>
    <property type="match status" value="1"/>
</dbReference>
<dbReference type="GO" id="GO:0004792">
    <property type="term" value="F:thiosulfate-cyanide sulfurtransferase activity"/>
    <property type="evidence" value="ECO:0007669"/>
    <property type="project" value="TreeGrafter"/>
</dbReference>
<dbReference type="SUPFAM" id="SSF52821">
    <property type="entry name" value="Rhodanese/Cell cycle control phosphatase"/>
    <property type="match status" value="1"/>
</dbReference>
<evidence type="ECO:0000259" key="1">
    <source>
        <dbReference type="PROSITE" id="PS50206"/>
    </source>
</evidence>
<dbReference type="Proteomes" id="UP000245771">
    <property type="component" value="Unassembled WGS sequence"/>
</dbReference>
<dbReference type="FunCoup" id="A0A316VCU6">
    <property type="interactions" value="321"/>
</dbReference>
<dbReference type="Pfam" id="PF00581">
    <property type="entry name" value="Rhodanese"/>
    <property type="match status" value="1"/>
</dbReference>
<dbReference type="PANTHER" id="PTHR44086">
    <property type="entry name" value="THIOSULFATE SULFURTRANSFERASE RDL2, MITOCHONDRIAL-RELATED"/>
    <property type="match status" value="1"/>
</dbReference>
<proteinExistence type="predicted"/>
<feature type="domain" description="Rhodanese" evidence="1">
    <location>
        <begin position="23"/>
        <end position="121"/>
    </location>
</feature>
<dbReference type="GeneID" id="37017719"/>
<dbReference type="InterPro" id="IPR001763">
    <property type="entry name" value="Rhodanese-like_dom"/>
</dbReference>
<dbReference type="PROSITE" id="PS50206">
    <property type="entry name" value="RHODANESE_3"/>
    <property type="match status" value="1"/>
</dbReference>
<dbReference type="OrthoDB" id="566238at2759"/>
<dbReference type="RefSeq" id="XP_025355684.1">
    <property type="nucleotide sequence ID" value="XM_025495938.1"/>
</dbReference>
<sequence length="121" mass="13512">KDAQWASKGDASYDEVKKLASQPTGEVTIIDVREPDEVAAGMIPSAVNVPLTKFEDAFNKSGGANFQQQYSFPRPGFDDKVIFYCRSGKRSAQAQDIAKKNGWQNTRNYTGSWLDWVSKEE</sequence>
<name>A0A316VCU6_9BASI</name>
<reference evidence="2 3" key="1">
    <citation type="journal article" date="2018" name="Mol. Biol. Evol.">
        <title>Broad Genomic Sampling Reveals a Smut Pathogenic Ancestry of the Fungal Clade Ustilaginomycotina.</title>
        <authorList>
            <person name="Kijpornyongpan T."/>
            <person name="Mondo S.J."/>
            <person name="Barry K."/>
            <person name="Sandor L."/>
            <person name="Lee J."/>
            <person name="Lipzen A."/>
            <person name="Pangilinan J."/>
            <person name="LaButti K."/>
            <person name="Hainaut M."/>
            <person name="Henrissat B."/>
            <person name="Grigoriev I.V."/>
            <person name="Spatafora J.W."/>
            <person name="Aime M.C."/>
        </authorList>
    </citation>
    <scope>NUCLEOTIDE SEQUENCE [LARGE SCALE GENOMIC DNA]</scope>
    <source>
        <strain evidence="2 3">MCA 3882</strain>
    </source>
</reference>
<dbReference type="Gene3D" id="3.40.250.10">
    <property type="entry name" value="Rhodanese-like domain"/>
    <property type="match status" value="1"/>
</dbReference>
<dbReference type="CDD" id="cd01519">
    <property type="entry name" value="RHOD_HSP67B2"/>
    <property type="match status" value="1"/>
</dbReference>
<dbReference type="GO" id="GO:0005739">
    <property type="term" value="C:mitochondrion"/>
    <property type="evidence" value="ECO:0007669"/>
    <property type="project" value="TreeGrafter"/>
</dbReference>
<dbReference type="STRING" id="1280837.A0A316VCU6"/>